<feature type="domain" description="Peripheral subunit-binding (PSBD)" evidence="12">
    <location>
        <begin position="258"/>
        <end position="295"/>
    </location>
</feature>
<dbReference type="InterPro" id="IPR006256">
    <property type="entry name" value="AcTrfase_Pyrv_DH_cplx"/>
</dbReference>
<evidence type="ECO:0000259" key="12">
    <source>
        <dbReference type="PROSITE" id="PS51826"/>
    </source>
</evidence>
<dbReference type="EC" id="2.3.1.12" evidence="9"/>
<dbReference type="PANTHER" id="PTHR43178:SF2">
    <property type="entry name" value="DIHYDROLIPOYLLYSINE-RESIDUE ACETYLTRANSFERASE COMPONENT OF PYRUVATE DEHYDROGENASE COMPLEX"/>
    <property type="match status" value="1"/>
</dbReference>
<dbReference type="Gene3D" id="2.40.50.100">
    <property type="match status" value="2"/>
</dbReference>
<dbReference type="InterPro" id="IPR001078">
    <property type="entry name" value="2-oxoacid_DH_actylTfrase"/>
</dbReference>
<dbReference type="GO" id="GO:0004742">
    <property type="term" value="F:dihydrolipoyllysine-residue acetyltransferase activity"/>
    <property type="evidence" value="ECO:0007669"/>
    <property type="project" value="UniProtKB-UniRule"/>
</dbReference>
<evidence type="ECO:0000256" key="7">
    <source>
        <dbReference type="ARBA" id="ARBA00025211"/>
    </source>
</evidence>
<feature type="region of interest" description="Disordered" evidence="10">
    <location>
        <begin position="202"/>
        <end position="260"/>
    </location>
</feature>
<gene>
    <name evidence="13" type="primary">aceF</name>
    <name evidence="13" type="ORF">CK620_02905</name>
</gene>
<dbReference type="InterPro" id="IPR036625">
    <property type="entry name" value="E3-bd_dom_sf"/>
</dbReference>
<dbReference type="Gene3D" id="3.30.559.10">
    <property type="entry name" value="Chloramphenicol acetyltransferase-like domain"/>
    <property type="match status" value="1"/>
</dbReference>
<dbReference type="GO" id="GO:0031405">
    <property type="term" value="F:lipoic acid binding"/>
    <property type="evidence" value="ECO:0007669"/>
    <property type="project" value="TreeGrafter"/>
</dbReference>
<evidence type="ECO:0000256" key="9">
    <source>
        <dbReference type="RuleBase" id="RU361137"/>
    </source>
</evidence>
<dbReference type="FunFam" id="2.40.50.100:FF:000009">
    <property type="entry name" value="Acetyltransferase component of pyruvate dehydrogenase complex"/>
    <property type="match status" value="2"/>
</dbReference>
<comment type="caution">
    <text evidence="13">The sequence shown here is derived from an EMBL/GenBank/DDBJ whole genome shotgun (WGS) entry which is preliminary data.</text>
</comment>
<protein>
    <recommendedName>
        <fullName evidence="9">Acetyltransferase component of pyruvate dehydrogenase complex</fullName>
        <ecNumber evidence="9">2.3.1.12</ecNumber>
    </recommendedName>
</protein>
<evidence type="ECO:0000256" key="8">
    <source>
        <dbReference type="ARBA" id="ARBA00048370"/>
    </source>
</evidence>
<evidence type="ECO:0000256" key="10">
    <source>
        <dbReference type="SAM" id="MobiDB-lite"/>
    </source>
</evidence>
<dbReference type="SUPFAM" id="SSF47005">
    <property type="entry name" value="Peripheral subunit-binding domain of 2-oxo acid dehydrogenase complex"/>
    <property type="match status" value="1"/>
</dbReference>
<dbReference type="Pfam" id="PF00198">
    <property type="entry name" value="2-oxoacid_dh"/>
    <property type="match status" value="1"/>
</dbReference>
<dbReference type="InterPro" id="IPR011053">
    <property type="entry name" value="Single_hybrid_motif"/>
</dbReference>
<sequence>MALVEVKVPDIGDFSDVAVIELLVQPGDAVKAEQSLITVESDKASMEIPSSHAGVVKELKVKLGDKVSEGAVVLLLEAEGAEEKTAPAPAAPAQAAIKNEAVAAPAAPAAAAPAASGPVEVRVPDIGDFKDVAVIEVFVQPGDTVKVEQSLITVESDKASMEIPSNHAGVVKEMKVKLGDKLNMGDVIAVLEGAADSAAPVQRSASGVERENVPAPAPAAASAAASSPSPAQAGEGRGEGGAAAPAHDPTQPPLGLPHASPSVRKFARELGVPLAEVKGSGPKGRITQQDVQQFTQAVMAGSLQTQAQAARAPASSAGGGGAGLDLLPWPKVDFAKFGPVEAKPLSRIKKISGANLARNWVMIPHVTNHDDADITELEALRVQLNKENEKSGVKVTMLAFLIKACVAALKKFPEFNASLDGDNLVYKQYWNIGFAADTPNGLVVPVIKQADAKGVMQISQELAELSKKARDGKASPADMQGATFTISSLGGIGGTYFTPIINAPEVAILGVCRSEMRPRWNGEKFKPRLMLPLSLSYDHRVIDGAAAARFNAYLAQVLADFRRVML</sequence>
<dbReference type="GO" id="GO:0006086">
    <property type="term" value="P:pyruvate decarboxylation to acetyl-CoA"/>
    <property type="evidence" value="ECO:0007669"/>
    <property type="project" value="UniProtKB-UniRule"/>
</dbReference>
<keyword evidence="6 9" id="KW-0012">Acyltransferase</keyword>
<evidence type="ECO:0000313" key="14">
    <source>
        <dbReference type="Proteomes" id="UP000217999"/>
    </source>
</evidence>
<accession>A0A2A2AEM1</accession>
<dbReference type="NCBIfam" id="TIGR01348">
    <property type="entry name" value="PDHac_trf_long"/>
    <property type="match status" value="1"/>
</dbReference>
<comment type="cofactor">
    <cofactor evidence="9">
        <name>(R)-lipoate</name>
        <dbReference type="ChEBI" id="CHEBI:83088"/>
    </cofactor>
    <text evidence="9">Binds 2 lipoyl cofactors covalently.</text>
</comment>
<dbReference type="InterPro" id="IPR004167">
    <property type="entry name" value="PSBD"/>
</dbReference>
<dbReference type="RefSeq" id="WP_095548987.1">
    <property type="nucleotide sequence ID" value="NZ_NSJF01000001.1"/>
</dbReference>
<organism evidence="13 14">
    <name type="scientific">Vandammella animalimorsus</name>
    <dbReference type="NCBI Taxonomy" id="2029117"/>
    <lineage>
        <taxon>Bacteria</taxon>
        <taxon>Pseudomonadati</taxon>
        <taxon>Pseudomonadota</taxon>
        <taxon>Betaproteobacteria</taxon>
        <taxon>Burkholderiales</taxon>
        <taxon>Comamonadaceae</taxon>
        <taxon>Vandammella</taxon>
    </lineage>
</organism>
<keyword evidence="4" id="KW-0677">Repeat</keyword>
<dbReference type="InterPro" id="IPR000089">
    <property type="entry name" value="Biotin_lipoyl"/>
</dbReference>
<dbReference type="InterPro" id="IPR003016">
    <property type="entry name" value="2-oxoA_DH_lipoyl-BS"/>
</dbReference>
<feature type="domain" description="Lipoyl-binding" evidence="11">
    <location>
        <begin position="118"/>
        <end position="192"/>
    </location>
</feature>
<dbReference type="PROSITE" id="PS50968">
    <property type="entry name" value="BIOTINYL_LIPOYL"/>
    <property type="match status" value="2"/>
</dbReference>
<dbReference type="PANTHER" id="PTHR43178">
    <property type="entry name" value="DIHYDROLIPOAMIDE ACETYLTRANSFERASE COMPONENT OF PYRUVATE DEHYDROGENASE COMPLEX"/>
    <property type="match status" value="1"/>
</dbReference>
<name>A0A2A2AEM1_9BURK</name>
<dbReference type="Pfam" id="PF00364">
    <property type="entry name" value="Biotin_lipoyl"/>
    <property type="match status" value="2"/>
</dbReference>
<dbReference type="SUPFAM" id="SSF51230">
    <property type="entry name" value="Single hybrid motif"/>
    <property type="match status" value="2"/>
</dbReference>
<keyword evidence="3 9" id="KW-0808">Transferase</keyword>
<proteinExistence type="inferred from homology"/>
<dbReference type="Gene3D" id="4.10.320.10">
    <property type="entry name" value="E3-binding domain"/>
    <property type="match status" value="1"/>
</dbReference>
<comment type="similarity">
    <text evidence="1 9">Belongs to the 2-oxoacid dehydrogenase family.</text>
</comment>
<dbReference type="Proteomes" id="UP000217999">
    <property type="component" value="Unassembled WGS sequence"/>
</dbReference>
<evidence type="ECO:0000256" key="4">
    <source>
        <dbReference type="ARBA" id="ARBA00022737"/>
    </source>
</evidence>
<dbReference type="CDD" id="cd06849">
    <property type="entry name" value="lipoyl_domain"/>
    <property type="match status" value="2"/>
</dbReference>
<evidence type="ECO:0000259" key="11">
    <source>
        <dbReference type="PROSITE" id="PS50968"/>
    </source>
</evidence>
<dbReference type="EMBL" id="NSJF01000001">
    <property type="protein sequence ID" value="PAT36174.1"/>
    <property type="molecule type" value="Genomic_DNA"/>
</dbReference>
<evidence type="ECO:0000256" key="6">
    <source>
        <dbReference type="ARBA" id="ARBA00023315"/>
    </source>
</evidence>
<evidence type="ECO:0000256" key="1">
    <source>
        <dbReference type="ARBA" id="ARBA00007317"/>
    </source>
</evidence>
<feature type="domain" description="Lipoyl-binding" evidence="11">
    <location>
        <begin position="3"/>
        <end position="77"/>
    </location>
</feature>
<dbReference type="InterPro" id="IPR050743">
    <property type="entry name" value="2-oxoacid_DH_E2_comp"/>
</dbReference>
<dbReference type="GO" id="GO:0045254">
    <property type="term" value="C:pyruvate dehydrogenase complex"/>
    <property type="evidence" value="ECO:0007669"/>
    <property type="project" value="UniProtKB-UniRule"/>
</dbReference>
<dbReference type="PROSITE" id="PS00189">
    <property type="entry name" value="LIPOYL"/>
    <property type="match status" value="2"/>
</dbReference>
<comment type="catalytic activity">
    <reaction evidence="8 9">
        <text>N(6)-[(R)-dihydrolipoyl]-L-lysyl-[protein] + acetyl-CoA = N(6)-[(R)-S(8)-acetyldihydrolipoyl]-L-lysyl-[protein] + CoA</text>
        <dbReference type="Rhea" id="RHEA:17017"/>
        <dbReference type="Rhea" id="RHEA-COMP:10475"/>
        <dbReference type="Rhea" id="RHEA-COMP:10478"/>
        <dbReference type="ChEBI" id="CHEBI:57287"/>
        <dbReference type="ChEBI" id="CHEBI:57288"/>
        <dbReference type="ChEBI" id="CHEBI:83100"/>
        <dbReference type="ChEBI" id="CHEBI:83111"/>
        <dbReference type="EC" id="2.3.1.12"/>
    </reaction>
</comment>
<evidence type="ECO:0000256" key="2">
    <source>
        <dbReference type="ARBA" id="ARBA00011484"/>
    </source>
</evidence>
<dbReference type="SUPFAM" id="SSF52777">
    <property type="entry name" value="CoA-dependent acyltransferases"/>
    <property type="match status" value="1"/>
</dbReference>
<dbReference type="FunFam" id="3.30.559.10:FF:000004">
    <property type="entry name" value="Acetyltransferase component of pyruvate dehydrogenase complex"/>
    <property type="match status" value="1"/>
</dbReference>
<evidence type="ECO:0000256" key="3">
    <source>
        <dbReference type="ARBA" id="ARBA00022679"/>
    </source>
</evidence>
<dbReference type="GO" id="GO:0005737">
    <property type="term" value="C:cytoplasm"/>
    <property type="evidence" value="ECO:0007669"/>
    <property type="project" value="TreeGrafter"/>
</dbReference>
<evidence type="ECO:0000313" key="13">
    <source>
        <dbReference type="EMBL" id="PAT36174.1"/>
    </source>
</evidence>
<dbReference type="InterPro" id="IPR023213">
    <property type="entry name" value="CAT-like_dom_sf"/>
</dbReference>
<evidence type="ECO:0000256" key="5">
    <source>
        <dbReference type="ARBA" id="ARBA00022823"/>
    </source>
</evidence>
<comment type="subunit">
    <text evidence="2 9">Forms a 24-polypeptide structural core with octahedral symmetry.</text>
</comment>
<reference evidence="13 14" key="1">
    <citation type="submission" date="2017-08" db="EMBL/GenBank/DDBJ databases">
        <title>WGS of Clinical strains of the CDC Group NO-1 linked to zoonotic infections in humans.</title>
        <authorList>
            <person name="Bernier A.-M."/>
            <person name="Bernard K."/>
        </authorList>
    </citation>
    <scope>NUCLEOTIDE SEQUENCE [LARGE SCALE GENOMIC DNA]</scope>
    <source>
        <strain evidence="13 14">NML03-0146</strain>
    </source>
</reference>
<dbReference type="PROSITE" id="PS51826">
    <property type="entry name" value="PSBD"/>
    <property type="match status" value="1"/>
</dbReference>
<dbReference type="AlphaFoldDB" id="A0A2A2AEM1"/>
<keyword evidence="5 9" id="KW-0450">Lipoyl</keyword>
<dbReference type="Pfam" id="PF02817">
    <property type="entry name" value="E3_binding"/>
    <property type="match status" value="1"/>
</dbReference>
<comment type="function">
    <text evidence="7">The pyruvate dehydrogenase complex catalyzes the overall conversion of pyruvate to acetyl-CoA and CO(2). It contains multiple copies of three enzymatic components: pyruvate dehydrogenase (E1), dihydrolipoamide acetyltransferase (E2) and lipoamide dehydrogenase (E3).</text>
</comment>
<feature type="compositionally biased region" description="Low complexity" evidence="10">
    <location>
        <begin position="218"/>
        <end position="234"/>
    </location>
</feature>